<evidence type="ECO:0008006" key="4">
    <source>
        <dbReference type="Google" id="ProtNLM"/>
    </source>
</evidence>
<keyword evidence="3" id="KW-1185">Reference proteome</keyword>
<name>A0A843S8W1_9BURK</name>
<feature type="transmembrane region" description="Helical" evidence="1">
    <location>
        <begin position="18"/>
        <end position="40"/>
    </location>
</feature>
<proteinExistence type="predicted"/>
<reference evidence="2 3" key="1">
    <citation type="submission" date="2019-10" db="EMBL/GenBank/DDBJ databases">
        <title>Two novel species isolated from a subtropical stream in China.</title>
        <authorList>
            <person name="Lu H."/>
        </authorList>
    </citation>
    <scope>NUCLEOTIDE SEQUENCE [LARGE SCALE GENOMIC DNA]</scope>
    <source>
        <strain evidence="2 3">FT103W</strain>
    </source>
</reference>
<protein>
    <recommendedName>
        <fullName evidence="4">Type II secretion system protein</fullName>
    </recommendedName>
</protein>
<accession>A0A843S8W1</accession>
<keyword evidence="1" id="KW-0812">Transmembrane</keyword>
<gene>
    <name evidence="2" type="ORF">GEV01_05105</name>
</gene>
<keyword evidence="1" id="KW-0472">Membrane</keyword>
<evidence type="ECO:0000313" key="2">
    <source>
        <dbReference type="EMBL" id="MQA18888.1"/>
    </source>
</evidence>
<dbReference type="Proteomes" id="UP000444318">
    <property type="component" value="Unassembled WGS sequence"/>
</dbReference>
<sequence>MSSKPAHRKAAGLSMVELVMFIVIVGIAVVSVLQVLGIGARTSPDPMRRKQALAIAESMMEEVRLAHFTFCDGNDPMAEDPSVTATAGCNTPETVGPADAGGNPNRPYDNVNDYVTAFGNGAGAAVIYSTDAAGNAFPAGYTATVSINPDPAFGPAGALIVGDATAAGMNVLRITVRVSYNGGDDVVLDGYRTRYAPRSL</sequence>
<dbReference type="AlphaFoldDB" id="A0A843S8W1"/>
<dbReference type="RefSeq" id="WP_152802203.1">
    <property type="nucleotide sequence ID" value="NZ_WHUF01000001.1"/>
</dbReference>
<evidence type="ECO:0000256" key="1">
    <source>
        <dbReference type="SAM" id="Phobius"/>
    </source>
</evidence>
<dbReference type="EMBL" id="WHUF01000001">
    <property type="protein sequence ID" value="MQA18888.1"/>
    <property type="molecule type" value="Genomic_DNA"/>
</dbReference>
<comment type="caution">
    <text evidence="2">The sequence shown here is derived from an EMBL/GenBank/DDBJ whole genome shotgun (WGS) entry which is preliminary data.</text>
</comment>
<keyword evidence="1" id="KW-1133">Transmembrane helix</keyword>
<evidence type="ECO:0000313" key="3">
    <source>
        <dbReference type="Proteomes" id="UP000444318"/>
    </source>
</evidence>
<organism evidence="2 3">
    <name type="scientific">Rugamonas rivuli</name>
    <dbReference type="NCBI Taxonomy" id="2743358"/>
    <lineage>
        <taxon>Bacteria</taxon>
        <taxon>Pseudomonadati</taxon>
        <taxon>Pseudomonadota</taxon>
        <taxon>Betaproteobacteria</taxon>
        <taxon>Burkholderiales</taxon>
        <taxon>Oxalobacteraceae</taxon>
        <taxon>Telluria group</taxon>
        <taxon>Rugamonas</taxon>
    </lineage>
</organism>